<evidence type="ECO:0000313" key="4">
    <source>
        <dbReference type="EMBL" id="TMI79949.1"/>
    </source>
</evidence>
<dbReference type="Pfam" id="PF01740">
    <property type="entry name" value="STAS"/>
    <property type="match status" value="1"/>
</dbReference>
<comment type="caution">
    <text evidence="4">The sequence shown here is derived from an EMBL/GenBank/DDBJ whole genome shotgun (WGS) entry which is preliminary data.</text>
</comment>
<dbReference type="InterPro" id="IPR036513">
    <property type="entry name" value="STAS_dom_sf"/>
</dbReference>
<gene>
    <name evidence="4" type="ORF">E6H03_09285</name>
</gene>
<evidence type="ECO:0000259" key="3">
    <source>
        <dbReference type="PROSITE" id="PS50801"/>
    </source>
</evidence>
<sequence length="162" mass="17177">MPSGDRDTAAASRGRAAGRDAFETELHSSGSSSPSLCEGRCAVELKISVRTVGEVTILDVAGELDLYTVPRLDEGLRTAATASRPLLVVNLSGVAYIDSTALKILTDHQKRIRALHGEIAIVAGQPAIAKIFKITGLDKILCVVATEREALEKVKVDRPAKS</sequence>
<dbReference type="CDD" id="cd07043">
    <property type="entry name" value="STAS_anti-anti-sigma_factors"/>
    <property type="match status" value="1"/>
</dbReference>
<evidence type="ECO:0000256" key="2">
    <source>
        <dbReference type="RuleBase" id="RU003749"/>
    </source>
</evidence>
<dbReference type="Gene3D" id="3.30.750.24">
    <property type="entry name" value="STAS domain"/>
    <property type="match status" value="1"/>
</dbReference>
<feature type="domain" description="STAS" evidence="3">
    <location>
        <begin position="45"/>
        <end position="154"/>
    </location>
</feature>
<evidence type="ECO:0000256" key="1">
    <source>
        <dbReference type="ARBA" id="ARBA00009013"/>
    </source>
</evidence>
<dbReference type="NCBIfam" id="TIGR00377">
    <property type="entry name" value="ant_ant_sig"/>
    <property type="match status" value="1"/>
</dbReference>
<proteinExistence type="inferred from homology"/>
<dbReference type="EMBL" id="VBAN01000290">
    <property type="protein sequence ID" value="TMI79949.1"/>
    <property type="molecule type" value="Genomic_DNA"/>
</dbReference>
<organism evidence="4 5">
    <name type="scientific">Candidatus Segetimicrobium genomatis</name>
    <dbReference type="NCBI Taxonomy" id="2569760"/>
    <lineage>
        <taxon>Bacteria</taxon>
        <taxon>Bacillati</taxon>
        <taxon>Candidatus Sysuimicrobiota</taxon>
        <taxon>Candidatus Sysuimicrobiia</taxon>
        <taxon>Candidatus Sysuimicrobiales</taxon>
        <taxon>Candidatus Segetimicrobiaceae</taxon>
        <taxon>Candidatus Segetimicrobium</taxon>
    </lineage>
</organism>
<dbReference type="PANTHER" id="PTHR33495">
    <property type="entry name" value="ANTI-SIGMA FACTOR ANTAGONIST TM_1081-RELATED-RELATED"/>
    <property type="match status" value="1"/>
</dbReference>
<dbReference type="GO" id="GO:0043856">
    <property type="term" value="F:anti-sigma factor antagonist activity"/>
    <property type="evidence" value="ECO:0007669"/>
    <property type="project" value="InterPro"/>
</dbReference>
<name>A0A537J8S1_9BACT</name>
<dbReference type="PANTHER" id="PTHR33495:SF2">
    <property type="entry name" value="ANTI-SIGMA FACTOR ANTAGONIST TM_1081-RELATED"/>
    <property type="match status" value="1"/>
</dbReference>
<dbReference type="PROSITE" id="PS50801">
    <property type="entry name" value="STAS"/>
    <property type="match status" value="1"/>
</dbReference>
<dbReference type="InterPro" id="IPR003658">
    <property type="entry name" value="Anti-sigma_ant"/>
</dbReference>
<dbReference type="Proteomes" id="UP000318093">
    <property type="component" value="Unassembled WGS sequence"/>
</dbReference>
<evidence type="ECO:0000313" key="5">
    <source>
        <dbReference type="Proteomes" id="UP000318093"/>
    </source>
</evidence>
<accession>A0A537J8S1</accession>
<dbReference type="AlphaFoldDB" id="A0A537J8S1"/>
<comment type="similarity">
    <text evidence="1 2">Belongs to the anti-sigma-factor antagonist family.</text>
</comment>
<reference evidence="4 5" key="1">
    <citation type="journal article" date="2019" name="Nat. Microbiol.">
        <title>Mediterranean grassland soil C-N compound turnover is dependent on rainfall and depth, and is mediated by genomically divergent microorganisms.</title>
        <authorList>
            <person name="Diamond S."/>
            <person name="Andeer P.F."/>
            <person name="Li Z."/>
            <person name="Crits-Christoph A."/>
            <person name="Burstein D."/>
            <person name="Anantharaman K."/>
            <person name="Lane K.R."/>
            <person name="Thomas B.C."/>
            <person name="Pan C."/>
            <person name="Northen T.R."/>
            <person name="Banfield J.F."/>
        </authorList>
    </citation>
    <scope>NUCLEOTIDE SEQUENCE [LARGE SCALE GENOMIC DNA]</scope>
    <source>
        <strain evidence="4">NP_6</strain>
    </source>
</reference>
<dbReference type="SUPFAM" id="SSF52091">
    <property type="entry name" value="SpoIIaa-like"/>
    <property type="match status" value="1"/>
</dbReference>
<dbReference type="InterPro" id="IPR002645">
    <property type="entry name" value="STAS_dom"/>
</dbReference>
<protein>
    <recommendedName>
        <fullName evidence="2">Anti-sigma factor antagonist</fullName>
    </recommendedName>
</protein>